<proteinExistence type="predicted"/>
<dbReference type="WBParaSite" id="JU765_v2.g20125.t1">
    <property type="protein sequence ID" value="JU765_v2.g20125.t1"/>
    <property type="gene ID" value="JU765_v2.g20125"/>
</dbReference>
<evidence type="ECO:0000313" key="1">
    <source>
        <dbReference type="Proteomes" id="UP000887576"/>
    </source>
</evidence>
<protein>
    <submittedName>
        <fullName evidence="2">Uncharacterized protein</fullName>
    </submittedName>
</protein>
<dbReference type="Proteomes" id="UP000887576">
    <property type="component" value="Unplaced"/>
</dbReference>
<reference evidence="2" key="1">
    <citation type="submission" date="2022-11" db="UniProtKB">
        <authorList>
            <consortium name="WormBaseParasite"/>
        </authorList>
    </citation>
    <scope>IDENTIFICATION</scope>
</reference>
<evidence type="ECO:0000313" key="2">
    <source>
        <dbReference type="WBParaSite" id="JU765_v2.g20125.t1"/>
    </source>
</evidence>
<name>A0AC34QX76_9BILA</name>
<sequence length="129" mass="13538">MKNKRNSSFCPFAPPPFVVETKLDEPVVAKILVDVVAVKGAAETLMLDVVAVPTLEAVLKLVIPPTSAVVMVAPTESVVDVLFELAEDGKVGDMVVEKAVGNGDKLVALCVVIKEAVGVIIGELDEVKT</sequence>
<organism evidence="1 2">
    <name type="scientific">Panagrolaimus sp. JU765</name>
    <dbReference type="NCBI Taxonomy" id="591449"/>
    <lineage>
        <taxon>Eukaryota</taxon>
        <taxon>Metazoa</taxon>
        <taxon>Ecdysozoa</taxon>
        <taxon>Nematoda</taxon>
        <taxon>Chromadorea</taxon>
        <taxon>Rhabditida</taxon>
        <taxon>Tylenchina</taxon>
        <taxon>Panagrolaimomorpha</taxon>
        <taxon>Panagrolaimoidea</taxon>
        <taxon>Panagrolaimidae</taxon>
        <taxon>Panagrolaimus</taxon>
    </lineage>
</organism>
<accession>A0AC34QX76</accession>